<keyword evidence="2" id="KW-1185">Reference proteome</keyword>
<dbReference type="InterPro" id="IPR027417">
    <property type="entry name" value="P-loop_NTPase"/>
</dbReference>
<dbReference type="SUPFAM" id="SSF52540">
    <property type="entry name" value="P-loop containing nucleoside triphosphate hydrolases"/>
    <property type="match status" value="1"/>
</dbReference>
<dbReference type="EMBL" id="KN832026">
    <property type="protein sequence ID" value="KIN97629.1"/>
    <property type="molecule type" value="Genomic_DNA"/>
</dbReference>
<gene>
    <name evidence="1" type="ORF">M404DRAFT_1005931</name>
</gene>
<evidence type="ECO:0000313" key="1">
    <source>
        <dbReference type="EMBL" id="KIN97629.1"/>
    </source>
</evidence>
<dbReference type="CDD" id="cd00882">
    <property type="entry name" value="Ras_like_GTPase"/>
    <property type="match status" value="1"/>
</dbReference>
<dbReference type="HOGENOM" id="CLU_023805_6_2_1"/>
<dbReference type="Gene3D" id="3.40.50.300">
    <property type="entry name" value="P-loop containing nucleotide triphosphate hydrolases"/>
    <property type="match status" value="1"/>
</dbReference>
<dbReference type="STRING" id="870435.A0A0C3N976"/>
<protein>
    <submittedName>
        <fullName evidence="1">Uncharacterized protein</fullName>
    </submittedName>
</protein>
<evidence type="ECO:0000313" key="2">
    <source>
        <dbReference type="Proteomes" id="UP000054217"/>
    </source>
</evidence>
<dbReference type="InParanoid" id="A0A0C3N976"/>
<dbReference type="AlphaFoldDB" id="A0A0C3N976"/>
<sequence length="433" mass="48897">MAPSSLRSWWHSLRHSRPLSGSVASNYRLDPTEAQRQIDRIPRFRILVMGRANAGKTTILQRVCNTTDQPEIFDGKGKKVDTGAVRGSLERGYHNIEDELVFKSNPHFVFHDSCGFEAGSEAEFDEMKKFVTDQAKAMKLEKRIHAIWYCIPLNESHRMVMAAERKFFNECDTGHVPVIVLLTKADTLNLDAVQELMRKGLTVDDAMKEAPEVEKQLQKGCLEKIRGWLNELKFPPQSYLILTGMEQEGADCEELLKCTANALTEEGLQGLLISSQQSNLGLCMEFAIMKTLKRSMNKGADHIQLDGLPYGLGVWFPFQPIKCGSYSFSIPTLSMSRQPFLLVLAEHAIGCVIVLEYLFFQLQVKDGSNKRKDLQQHLTEIVRKYQKSGVQNTVIENIAVAFKQHGESVDDFCTMLVGIAQANQICKTYFLPQ</sequence>
<dbReference type="OrthoDB" id="59699at2759"/>
<reference evidence="2" key="2">
    <citation type="submission" date="2015-01" db="EMBL/GenBank/DDBJ databases">
        <title>Evolutionary Origins and Diversification of the Mycorrhizal Mutualists.</title>
        <authorList>
            <consortium name="DOE Joint Genome Institute"/>
            <consortium name="Mycorrhizal Genomics Consortium"/>
            <person name="Kohler A."/>
            <person name="Kuo A."/>
            <person name="Nagy L.G."/>
            <person name="Floudas D."/>
            <person name="Copeland A."/>
            <person name="Barry K.W."/>
            <person name="Cichocki N."/>
            <person name="Veneault-Fourrey C."/>
            <person name="LaButti K."/>
            <person name="Lindquist E.A."/>
            <person name="Lipzen A."/>
            <person name="Lundell T."/>
            <person name="Morin E."/>
            <person name="Murat C."/>
            <person name="Riley R."/>
            <person name="Ohm R."/>
            <person name="Sun H."/>
            <person name="Tunlid A."/>
            <person name="Henrissat B."/>
            <person name="Grigoriev I.V."/>
            <person name="Hibbett D.S."/>
            <person name="Martin F."/>
        </authorList>
    </citation>
    <scope>NUCLEOTIDE SEQUENCE [LARGE SCALE GENOMIC DNA]</scope>
    <source>
        <strain evidence="2">Marx 270</strain>
    </source>
</reference>
<name>A0A0C3N976_PISTI</name>
<organism evidence="1 2">
    <name type="scientific">Pisolithus tinctorius Marx 270</name>
    <dbReference type="NCBI Taxonomy" id="870435"/>
    <lineage>
        <taxon>Eukaryota</taxon>
        <taxon>Fungi</taxon>
        <taxon>Dikarya</taxon>
        <taxon>Basidiomycota</taxon>
        <taxon>Agaricomycotina</taxon>
        <taxon>Agaricomycetes</taxon>
        <taxon>Agaricomycetidae</taxon>
        <taxon>Boletales</taxon>
        <taxon>Sclerodermatineae</taxon>
        <taxon>Pisolithaceae</taxon>
        <taxon>Pisolithus</taxon>
    </lineage>
</organism>
<accession>A0A0C3N976</accession>
<dbReference type="Proteomes" id="UP000054217">
    <property type="component" value="Unassembled WGS sequence"/>
</dbReference>
<proteinExistence type="predicted"/>
<reference evidence="1 2" key="1">
    <citation type="submission" date="2014-04" db="EMBL/GenBank/DDBJ databases">
        <authorList>
            <consortium name="DOE Joint Genome Institute"/>
            <person name="Kuo A."/>
            <person name="Kohler A."/>
            <person name="Costa M.D."/>
            <person name="Nagy L.G."/>
            <person name="Floudas D."/>
            <person name="Copeland A."/>
            <person name="Barry K.W."/>
            <person name="Cichocki N."/>
            <person name="Veneault-Fourrey C."/>
            <person name="LaButti K."/>
            <person name="Lindquist E.A."/>
            <person name="Lipzen A."/>
            <person name="Lundell T."/>
            <person name="Morin E."/>
            <person name="Murat C."/>
            <person name="Sun H."/>
            <person name="Tunlid A."/>
            <person name="Henrissat B."/>
            <person name="Grigoriev I.V."/>
            <person name="Hibbett D.S."/>
            <person name="Martin F."/>
            <person name="Nordberg H.P."/>
            <person name="Cantor M.N."/>
            <person name="Hua S.X."/>
        </authorList>
    </citation>
    <scope>NUCLEOTIDE SEQUENCE [LARGE SCALE GENOMIC DNA]</scope>
    <source>
        <strain evidence="1 2">Marx 270</strain>
    </source>
</reference>